<dbReference type="PhylomeDB" id="D6WKU9"/>
<dbReference type="OMA" id="DYIHVCK"/>
<dbReference type="KEGG" id="tca:655201"/>
<evidence type="ECO:0000313" key="5">
    <source>
        <dbReference type="EMBL" id="EFA04020.1"/>
    </source>
</evidence>
<reference evidence="5 6" key="1">
    <citation type="journal article" date="2008" name="Nature">
        <title>The genome of the model beetle and pest Tribolium castaneum.</title>
        <authorList>
            <consortium name="Tribolium Genome Sequencing Consortium"/>
            <person name="Richards S."/>
            <person name="Gibbs R.A."/>
            <person name="Weinstock G.M."/>
            <person name="Brown S.J."/>
            <person name="Denell R."/>
            <person name="Beeman R.W."/>
            <person name="Gibbs R."/>
            <person name="Beeman R.W."/>
            <person name="Brown S.J."/>
            <person name="Bucher G."/>
            <person name="Friedrich M."/>
            <person name="Grimmelikhuijzen C.J."/>
            <person name="Klingler M."/>
            <person name="Lorenzen M."/>
            <person name="Richards S."/>
            <person name="Roth S."/>
            <person name="Schroder R."/>
            <person name="Tautz D."/>
            <person name="Zdobnov E.M."/>
            <person name="Muzny D."/>
            <person name="Gibbs R.A."/>
            <person name="Weinstock G.M."/>
            <person name="Attaway T."/>
            <person name="Bell S."/>
            <person name="Buhay C.J."/>
            <person name="Chandrabose M.N."/>
            <person name="Chavez D."/>
            <person name="Clerk-Blankenburg K.P."/>
            <person name="Cree A."/>
            <person name="Dao M."/>
            <person name="Davis C."/>
            <person name="Chacko J."/>
            <person name="Dinh H."/>
            <person name="Dugan-Rocha S."/>
            <person name="Fowler G."/>
            <person name="Garner T.T."/>
            <person name="Garnes J."/>
            <person name="Gnirke A."/>
            <person name="Hawes A."/>
            <person name="Hernandez J."/>
            <person name="Hines S."/>
            <person name="Holder M."/>
            <person name="Hume J."/>
            <person name="Jhangiani S.N."/>
            <person name="Joshi V."/>
            <person name="Khan Z.M."/>
            <person name="Jackson L."/>
            <person name="Kovar C."/>
            <person name="Kowis A."/>
            <person name="Lee S."/>
            <person name="Lewis L.R."/>
            <person name="Margolis J."/>
            <person name="Morgan M."/>
            <person name="Nazareth L.V."/>
            <person name="Nguyen N."/>
            <person name="Okwuonu G."/>
            <person name="Parker D."/>
            <person name="Richards S."/>
            <person name="Ruiz S.J."/>
            <person name="Santibanez J."/>
            <person name="Savard J."/>
            <person name="Scherer S.E."/>
            <person name="Schneider B."/>
            <person name="Sodergren E."/>
            <person name="Tautz D."/>
            <person name="Vattahil S."/>
            <person name="Villasana D."/>
            <person name="White C.S."/>
            <person name="Wright R."/>
            <person name="Park Y."/>
            <person name="Beeman R.W."/>
            <person name="Lord J."/>
            <person name="Oppert B."/>
            <person name="Lorenzen M."/>
            <person name="Brown S."/>
            <person name="Wang L."/>
            <person name="Savard J."/>
            <person name="Tautz D."/>
            <person name="Richards S."/>
            <person name="Weinstock G."/>
            <person name="Gibbs R.A."/>
            <person name="Liu Y."/>
            <person name="Worley K."/>
            <person name="Weinstock G."/>
            <person name="Elsik C.G."/>
            <person name="Reese J.T."/>
            <person name="Elhaik E."/>
            <person name="Landan G."/>
            <person name="Graur D."/>
            <person name="Arensburger P."/>
            <person name="Atkinson P."/>
            <person name="Beeman R.W."/>
            <person name="Beidler J."/>
            <person name="Brown S.J."/>
            <person name="Demuth J.P."/>
            <person name="Drury D.W."/>
            <person name="Du Y.Z."/>
            <person name="Fujiwara H."/>
            <person name="Lorenzen M."/>
            <person name="Maselli V."/>
            <person name="Osanai M."/>
            <person name="Park Y."/>
            <person name="Robertson H.M."/>
            <person name="Tu Z."/>
            <person name="Wang J.J."/>
            <person name="Wang S."/>
            <person name="Richards S."/>
            <person name="Song H."/>
            <person name="Zhang L."/>
            <person name="Sodergren E."/>
            <person name="Werner D."/>
            <person name="Stanke M."/>
            <person name="Morgenstern B."/>
            <person name="Solovyev V."/>
            <person name="Kosarev P."/>
            <person name="Brown G."/>
            <person name="Chen H.C."/>
            <person name="Ermolaeva O."/>
            <person name="Hlavina W."/>
            <person name="Kapustin Y."/>
            <person name="Kiryutin B."/>
            <person name="Kitts P."/>
            <person name="Maglott D."/>
            <person name="Pruitt K."/>
            <person name="Sapojnikov V."/>
            <person name="Souvorov A."/>
            <person name="Mackey A.J."/>
            <person name="Waterhouse R.M."/>
            <person name="Wyder S."/>
            <person name="Zdobnov E.M."/>
            <person name="Zdobnov E.M."/>
            <person name="Wyder S."/>
            <person name="Kriventseva E.V."/>
            <person name="Kadowaki T."/>
            <person name="Bork P."/>
            <person name="Aranda M."/>
            <person name="Bao R."/>
            <person name="Beermann A."/>
            <person name="Berns N."/>
            <person name="Bolognesi R."/>
            <person name="Bonneton F."/>
            <person name="Bopp D."/>
            <person name="Brown S.J."/>
            <person name="Bucher G."/>
            <person name="Butts T."/>
            <person name="Chaumot A."/>
            <person name="Denell R.E."/>
            <person name="Ferrier D.E."/>
            <person name="Friedrich M."/>
            <person name="Gordon C.M."/>
            <person name="Jindra M."/>
            <person name="Klingler M."/>
            <person name="Lan Q."/>
            <person name="Lattorff H.M."/>
            <person name="Laudet V."/>
            <person name="von Levetsow C."/>
            <person name="Liu Z."/>
            <person name="Lutz R."/>
            <person name="Lynch J.A."/>
            <person name="da Fonseca R.N."/>
            <person name="Posnien N."/>
            <person name="Reuter R."/>
            <person name="Roth S."/>
            <person name="Savard J."/>
            <person name="Schinko J.B."/>
            <person name="Schmitt C."/>
            <person name="Schoppmeier M."/>
            <person name="Schroder R."/>
            <person name="Shippy T.D."/>
            <person name="Simonnet F."/>
            <person name="Marques-Souza H."/>
            <person name="Tautz D."/>
            <person name="Tomoyasu Y."/>
            <person name="Trauner J."/>
            <person name="Van der Zee M."/>
            <person name="Vervoort M."/>
            <person name="Wittkopp N."/>
            <person name="Wimmer E.A."/>
            <person name="Yang X."/>
            <person name="Jones A.K."/>
            <person name="Sattelle D.B."/>
            <person name="Ebert P.R."/>
            <person name="Nelson D."/>
            <person name="Scott J.G."/>
            <person name="Beeman R.W."/>
            <person name="Muthukrishnan S."/>
            <person name="Kramer K.J."/>
            <person name="Arakane Y."/>
            <person name="Beeman R.W."/>
            <person name="Zhu Q."/>
            <person name="Hogenkamp D."/>
            <person name="Dixit R."/>
            <person name="Oppert B."/>
            <person name="Jiang H."/>
            <person name="Zou Z."/>
            <person name="Marshall J."/>
            <person name="Elpidina E."/>
            <person name="Vinokurov K."/>
            <person name="Oppert C."/>
            <person name="Zou Z."/>
            <person name="Evans J."/>
            <person name="Lu Z."/>
            <person name="Zhao P."/>
            <person name="Sumathipala N."/>
            <person name="Altincicek B."/>
            <person name="Vilcinskas A."/>
            <person name="Williams M."/>
            <person name="Hultmark D."/>
            <person name="Hetru C."/>
            <person name="Jiang H."/>
            <person name="Grimmelikhuijzen C.J."/>
            <person name="Hauser F."/>
            <person name="Cazzamali G."/>
            <person name="Williamson M."/>
            <person name="Park Y."/>
            <person name="Li B."/>
            <person name="Tanaka Y."/>
            <person name="Predel R."/>
            <person name="Neupert S."/>
            <person name="Schachtner J."/>
            <person name="Verleyen P."/>
            <person name="Raible F."/>
            <person name="Bork P."/>
            <person name="Friedrich M."/>
            <person name="Walden K.K."/>
            <person name="Robertson H.M."/>
            <person name="Angeli S."/>
            <person name="Foret S."/>
            <person name="Bucher G."/>
            <person name="Schuetz S."/>
            <person name="Maleszka R."/>
            <person name="Wimmer E.A."/>
            <person name="Beeman R.W."/>
            <person name="Lorenzen M."/>
            <person name="Tomoyasu Y."/>
            <person name="Miller S.C."/>
            <person name="Grossmann D."/>
            <person name="Bucher G."/>
        </authorList>
    </citation>
    <scope>NUCLEOTIDE SEQUENCE [LARGE SCALE GENOMIC DNA]</scope>
    <source>
        <strain evidence="5 6">Georgia GA2</strain>
    </source>
</reference>
<feature type="chain" id="PRO_5003089612" evidence="4">
    <location>
        <begin position="20"/>
        <end position="249"/>
    </location>
</feature>
<dbReference type="InterPro" id="IPR010562">
    <property type="entry name" value="Haemolymph_juvenile_hormone-bd"/>
</dbReference>
<dbReference type="EMBL" id="KQ971343">
    <property type="protein sequence ID" value="EFA04020.1"/>
    <property type="molecule type" value="Genomic_DNA"/>
</dbReference>
<comment type="similarity">
    <text evidence="3">Belongs to the TO family.</text>
</comment>
<keyword evidence="1 4" id="KW-0732">Signal</keyword>
<dbReference type="Pfam" id="PF06585">
    <property type="entry name" value="JHBP"/>
    <property type="match status" value="1"/>
</dbReference>
<dbReference type="InterPro" id="IPR038606">
    <property type="entry name" value="To_sf"/>
</dbReference>
<dbReference type="OrthoDB" id="8185902at2759"/>
<evidence type="ECO:0000256" key="3">
    <source>
        <dbReference type="ARBA" id="ARBA00060902"/>
    </source>
</evidence>
<evidence type="ECO:0000256" key="4">
    <source>
        <dbReference type="SAM" id="SignalP"/>
    </source>
</evidence>
<proteinExistence type="inferred from homology"/>
<evidence type="ECO:0000313" key="6">
    <source>
        <dbReference type="Proteomes" id="UP000007266"/>
    </source>
</evidence>
<dbReference type="AlphaFoldDB" id="D6WKU9"/>
<dbReference type="GO" id="GO:0005615">
    <property type="term" value="C:extracellular space"/>
    <property type="evidence" value="ECO:0000318"/>
    <property type="project" value="GO_Central"/>
</dbReference>
<evidence type="ECO:0000256" key="1">
    <source>
        <dbReference type="ARBA" id="ARBA00022729"/>
    </source>
</evidence>
<dbReference type="PANTHER" id="PTHR11008:SF39">
    <property type="entry name" value="CIRCADIAN CLOCK-CONTROLLED PROTEIN-LIKE PROTEIN"/>
    <property type="match status" value="1"/>
</dbReference>
<protein>
    <submittedName>
        <fullName evidence="5">Circadian clock-controlled protein-like Protein</fullName>
    </submittedName>
</protein>
<evidence type="ECO:0000256" key="2">
    <source>
        <dbReference type="ARBA" id="ARBA00023108"/>
    </source>
</evidence>
<dbReference type="HOGENOM" id="CLU_069908_5_0_1"/>
<dbReference type="InParanoid" id="D6WKU9"/>
<keyword evidence="2" id="KW-0090">Biological rhythms</keyword>
<dbReference type="Gene3D" id="3.15.10.30">
    <property type="entry name" value="Haemolymph juvenile hormone binding protein"/>
    <property type="match status" value="1"/>
</dbReference>
<dbReference type="GO" id="GO:0007623">
    <property type="term" value="P:circadian rhythm"/>
    <property type="evidence" value="ECO:0000318"/>
    <property type="project" value="GO_Central"/>
</dbReference>
<dbReference type="Proteomes" id="UP000007266">
    <property type="component" value="Linkage group 5"/>
</dbReference>
<dbReference type="PANTHER" id="PTHR11008">
    <property type="entry name" value="PROTEIN TAKEOUT-LIKE PROTEIN"/>
    <property type="match status" value="1"/>
</dbReference>
<reference evidence="5 6" key="2">
    <citation type="journal article" date="2010" name="Nucleic Acids Res.">
        <title>BeetleBase in 2010: revisions to provide comprehensive genomic information for Tribolium castaneum.</title>
        <authorList>
            <person name="Kim H.S."/>
            <person name="Murphy T."/>
            <person name="Xia J."/>
            <person name="Caragea D."/>
            <person name="Park Y."/>
            <person name="Beeman R.W."/>
            <person name="Lorenzen M.D."/>
            <person name="Butcher S."/>
            <person name="Manak J.R."/>
            <person name="Brown S.J."/>
        </authorList>
    </citation>
    <scope>GENOME REANNOTATION</scope>
    <source>
        <strain evidence="5 6">Georgia GA2</strain>
    </source>
</reference>
<sequence length="249" mass="27910">MISSYLAIFCVGLAGFTSAVRDIPDYIHVCKRSDPHVAKCIRESVEVLRPRLRQGIPELGVPSLEPLHINEITIFRGDPPSNLKAFLRNVKVHGASDFQITKLKVNVDKNTYRVGVKFRKMSFDGDYDIDARVLVVPIKGTGKFTADISDVDGQGVLKAEISEKNGHREIKFTSFDFAIKIADYNIHLDNLFNGDEVLSRAAMDVINDNKAEFIQAALPFIQRKTAEILLDAANKITEDLDYDQVFPEK</sequence>
<organism evidence="5 6">
    <name type="scientific">Tribolium castaneum</name>
    <name type="common">Red flour beetle</name>
    <dbReference type="NCBI Taxonomy" id="7070"/>
    <lineage>
        <taxon>Eukaryota</taxon>
        <taxon>Metazoa</taxon>
        <taxon>Ecdysozoa</taxon>
        <taxon>Arthropoda</taxon>
        <taxon>Hexapoda</taxon>
        <taxon>Insecta</taxon>
        <taxon>Pterygota</taxon>
        <taxon>Neoptera</taxon>
        <taxon>Endopterygota</taxon>
        <taxon>Coleoptera</taxon>
        <taxon>Polyphaga</taxon>
        <taxon>Cucujiformia</taxon>
        <taxon>Tenebrionidae</taxon>
        <taxon>Tenebrionidae incertae sedis</taxon>
        <taxon>Tribolium</taxon>
    </lineage>
</organism>
<dbReference type="SMART" id="SM00700">
    <property type="entry name" value="JHBP"/>
    <property type="match status" value="1"/>
</dbReference>
<dbReference type="FunFam" id="3.15.10.30:FF:000001">
    <property type="entry name" value="Takeout-like protein 1"/>
    <property type="match status" value="1"/>
</dbReference>
<gene>
    <name evidence="5" type="primary">AUGUSTUS-3.0.2_14248</name>
    <name evidence="5" type="ORF">TcasGA2_TC014248</name>
</gene>
<feature type="signal peptide" evidence="4">
    <location>
        <begin position="1"/>
        <end position="19"/>
    </location>
</feature>
<name>D6WKU9_TRICA</name>
<dbReference type="eggNOG" id="ENOG502S3EM">
    <property type="taxonomic scope" value="Eukaryota"/>
</dbReference>
<accession>D6WKU9</accession>
<keyword evidence="6" id="KW-1185">Reference proteome</keyword>